<gene>
    <name evidence="2" type="ORF">F1609_10945</name>
</gene>
<dbReference type="EMBL" id="VVIW01000005">
    <property type="protein sequence ID" value="NHZ40666.1"/>
    <property type="molecule type" value="Genomic_DNA"/>
</dbReference>
<keyword evidence="1" id="KW-0472">Membrane</keyword>
<keyword evidence="3" id="KW-1185">Reference proteome</keyword>
<feature type="transmembrane region" description="Helical" evidence="1">
    <location>
        <begin position="91"/>
        <end position="116"/>
    </location>
</feature>
<accession>A0ABX0M943</accession>
<protein>
    <submittedName>
        <fullName evidence="2">Uncharacterized protein</fullName>
    </submittedName>
</protein>
<proteinExistence type="predicted"/>
<dbReference type="RefSeq" id="WP_167076482.1">
    <property type="nucleotide sequence ID" value="NZ_VVIW01000005.1"/>
</dbReference>
<evidence type="ECO:0000256" key="1">
    <source>
        <dbReference type="SAM" id="Phobius"/>
    </source>
</evidence>
<dbReference type="Proteomes" id="UP000819052">
    <property type="component" value="Unassembled WGS sequence"/>
</dbReference>
<organism evidence="2 3">
    <name type="scientific">Massilia aquatica</name>
    <dbReference type="NCBI Taxonomy" id="2609000"/>
    <lineage>
        <taxon>Bacteria</taxon>
        <taxon>Pseudomonadati</taxon>
        <taxon>Pseudomonadota</taxon>
        <taxon>Betaproteobacteria</taxon>
        <taxon>Burkholderiales</taxon>
        <taxon>Oxalobacteraceae</taxon>
        <taxon>Telluria group</taxon>
        <taxon>Massilia</taxon>
    </lineage>
</organism>
<reference evidence="2 3" key="1">
    <citation type="submission" date="2019-09" db="EMBL/GenBank/DDBJ databases">
        <title>Taxonomy of Antarctic Massilia spp.: description of Massilia rubra sp. nov., Massilia aquatica sp. nov., Massilia mucilaginosa sp. nov., Massilia frigida sp. nov. isolated from streams, lakes and regoliths.</title>
        <authorList>
            <person name="Holochova P."/>
            <person name="Sedlacek I."/>
            <person name="Kralova S."/>
            <person name="Maslanova I."/>
            <person name="Busse H.-J."/>
            <person name="Stankova E."/>
            <person name="Vrbovska V."/>
            <person name="Kovarovic V."/>
            <person name="Bartak M."/>
            <person name="Svec P."/>
            <person name="Pantucek R."/>
        </authorList>
    </citation>
    <scope>NUCLEOTIDE SEQUENCE [LARGE SCALE GENOMIC DNA]</scope>
    <source>
        <strain evidence="2 3">CCM 8693</strain>
    </source>
</reference>
<evidence type="ECO:0000313" key="2">
    <source>
        <dbReference type="EMBL" id="NHZ40666.1"/>
    </source>
</evidence>
<name>A0ABX0M943_9BURK</name>
<keyword evidence="1" id="KW-0812">Transmembrane</keyword>
<comment type="caution">
    <text evidence="2">The sequence shown here is derived from an EMBL/GenBank/DDBJ whole genome shotgun (WGS) entry which is preliminary data.</text>
</comment>
<sequence>MSDFKMPLRAVRQDRLDRALRPFHPHPPGVTLMPSLPSHKAMSALTYPQPFWRYLLLFQSWSQLGSWLIIVLASTLPLHALLMGQEGAPPLAGLLCGTALGSLVSVCMVLPARFSVAHADAASMRSLLATLARLGYVKDQRTGASVVYLQKLPRILRWNEGTVTIAQLHGTIVVSGPRFIVGWMRKDLLKAAPTCVPGNVPN</sequence>
<evidence type="ECO:0000313" key="3">
    <source>
        <dbReference type="Proteomes" id="UP000819052"/>
    </source>
</evidence>
<keyword evidence="1" id="KW-1133">Transmembrane helix</keyword>